<evidence type="ECO:0000313" key="2">
    <source>
        <dbReference type="Proteomes" id="UP000070700"/>
    </source>
</evidence>
<dbReference type="Proteomes" id="UP000070700">
    <property type="component" value="Unassembled WGS sequence"/>
</dbReference>
<reference evidence="1 2" key="1">
    <citation type="submission" date="2015-10" db="EMBL/GenBank/DDBJ databases">
        <title>Full genome of DAOMC 229536 Phialocephala scopiformis, a fungal endophyte of spruce producing the potent anti-insectan compound rugulosin.</title>
        <authorList>
            <consortium name="DOE Joint Genome Institute"/>
            <person name="Walker A.K."/>
            <person name="Frasz S.L."/>
            <person name="Seifert K.A."/>
            <person name="Miller J.D."/>
            <person name="Mondo S.J."/>
            <person name="Labutti K."/>
            <person name="Lipzen A."/>
            <person name="Dockter R."/>
            <person name="Kennedy M."/>
            <person name="Grigoriev I.V."/>
            <person name="Spatafora J.W."/>
        </authorList>
    </citation>
    <scope>NUCLEOTIDE SEQUENCE [LARGE SCALE GENOMIC DNA]</scope>
    <source>
        <strain evidence="1 2">CBS 120377</strain>
    </source>
</reference>
<sequence length="726" mass="79775">MTAVIKISENGTLSAIQVGPAELVAALNAATSAWGWLGGLSGVQRLFSYVRKKSGTKTIDTLVKRMRIEPITCQVLTSYGIVRLDDLDTRHAFGGTFETQLLGQTICALAHECGGRQAVHLFMQCLAPKLFPGEEEMAGLREALHAQLNDNHEKILNEGAGRSLTQRFNNAIWASNLPFCVMNPAKDKRPAYEGRKLESYMVGGLLQWLGQEKVKIYHTRSALVLRVAVCLREIGYMVGELTCWSGDGDEPQISRGVILVLGGTSPTDTMMLSENSPYCETVFFHHYRFTTIGSVFLNGLPHVDERHHPEPFQTIFDKVLRWVTENLSFDWKVVHKDANVGLQSVPRWTKHPEKPSSEARRLASFHFTNSGDHLAHCYSYVGIANERHIDAVLLSMQGANKGKPLTKEVANFRVLTASILFAVSSLLGGKDFSKLQHVTSVDLSFSAFGWMSVALELLDEGLIDSLPLGRAIDIVAGVHAGAIPVRSPQSAIENYSIGYRNGIYGVLPSLLFAMKPIPEALGLRCVDQFYGTIPVHPDGYIRSIGSARLSYDTSTQTPPANTYSTQAWIGPLEVVAPDVPLHLSIERSAEDIYPNTSLAGRVNGQLVGYVTIQDVIEALAENLEVKSIDSTTHAGNRNFFNVQPSFWAEKWSIKPHIQGYQTHVSAGSDPCWAIFLAGQAASFGVCMALELPEWSNALVTDTTSVIVSYKEKDIGENQHDIANSKH</sequence>
<keyword evidence="2" id="KW-1185">Reference proteome</keyword>
<accession>A0A194XF82</accession>
<dbReference type="OrthoDB" id="3432393at2759"/>
<dbReference type="InParanoid" id="A0A194XF82"/>
<dbReference type="EMBL" id="KQ947412">
    <property type="protein sequence ID" value="KUJ18794.1"/>
    <property type="molecule type" value="Genomic_DNA"/>
</dbReference>
<dbReference type="GeneID" id="28828065"/>
<protein>
    <submittedName>
        <fullName evidence="1">Uncharacterized protein</fullName>
    </submittedName>
</protein>
<evidence type="ECO:0000313" key="1">
    <source>
        <dbReference type="EMBL" id="KUJ18794.1"/>
    </source>
</evidence>
<dbReference type="RefSeq" id="XP_018073149.1">
    <property type="nucleotide sequence ID" value="XM_018218339.1"/>
</dbReference>
<dbReference type="AlphaFoldDB" id="A0A194XF82"/>
<dbReference type="KEGG" id="psco:LY89DRAFT_717331"/>
<gene>
    <name evidence="1" type="ORF">LY89DRAFT_717331</name>
</gene>
<name>A0A194XF82_MOLSC</name>
<organism evidence="1 2">
    <name type="scientific">Mollisia scopiformis</name>
    <name type="common">Conifer needle endophyte fungus</name>
    <name type="synonym">Phialocephala scopiformis</name>
    <dbReference type="NCBI Taxonomy" id="149040"/>
    <lineage>
        <taxon>Eukaryota</taxon>
        <taxon>Fungi</taxon>
        <taxon>Dikarya</taxon>
        <taxon>Ascomycota</taxon>
        <taxon>Pezizomycotina</taxon>
        <taxon>Leotiomycetes</taxon>
        <taxon>Helotiales</taxon>
        <taxon>Mollisiaceae</taxon>
        <taxon>Mollisia</taxon>
    </lineage>
</organism>
<proteinExistence type="predicted"/>